<dbReference type="PANTHER" id="PTHR34069:SF2">
    <property type="entry name" value="BETA-KETOACYL-[ACYL-CARRIER-PROTEIN] SYNTHASE III"/>
    <property type="match status" value="1"/>
</dbReference>
<dbReference type="Pfam" id="PF08545">
    <property type="entry name" value="ACP_syn_III"/>
    <property type="match status" value="1"/>
</dbReference>
<proteinExistence type="predicted"/>
<dbReference type="Proteomes" id="UP001500689">
    <property type="component" value="Unassembled WGS sequence"/>
</dbReference>
<dbReference type="InterPro" id="IPR013747">
    <property type="entry name" value="ACP_syn_III_C"/>
</dbReference>
<keyword evidence="2" id="KW-0012">Acyltransferase</keyword>
<dbReference type="InterPro" id="IPR013751">
    <property type="entry name" value="ACP_syn_III_N"/>
</dbReference>
<evidence type="ECO:0000256" key="2">
    <source>
        <dbReference type="ARBA" id="ARBA00023315"/>
    </source>
</evidence>
<sequence>MTRTSARFGAGIRAIGRQLPDRVITNAELETRFDTSDAWIREHIGIETWRVSAPGEWTSDLGAAALRDACSVAGVDLSTVDLVICGTYTPDHMIPPAAVAIMRKAGLADVPGFDVNSGGCPGSVFALDVGAKFVESGAYRRVAVVLADVSTKAFDPADRTVGVIFGDGAACYLLEPTTVGTGIGDTRLRTDHSGYYSGYVSREPRSAPDGTPVRSSFGDNFTVMVGKDIRAFTLEVIPGFLRELVEKDGGAVDDLDLVVLHQANLHIVHGILERLGVPETRTLTNVQRIGNTSGASVPLVLREAVDAGRVAAGDRVLISAFGAGLNFGAALIRWCGPEDFVATL</sequence>
<evidence type="ECO:0000313" key="5">
    <source>
        <dbReference type="EMBL" id="GAA3567205.1"/>
    </source>
</evidence>
<evidence type="ECO:0000259" key="3">
    <source>
        <dbReference type="Pfam" id="PF08541"/>
    </source>
</evidence>
<protein>
    <submittedName>
        <fullName evidence="5">Ketoacyl-ACP synthase III</fullName>
    </submittedName>
</protein>
<dbReference type="SUPFAM" id="SSF53901">
    <property type="entry name" value="Thiolase-like"/>
    <property type="match status" value="1"/>
</dbReference>
<feature type="domain" description="Beta-ketoacyl-[acyl-carrier-protein] synthase III N-terminal" evidence="4">
    <location>
        <begin position="113"/>
        <end position="191"/>
    </location>
</feature>
<evidence type="ECO:0000256" key="1">
    <source>
        <dbReference type="ARBA" id="ARBA00022679"/>
    </source>
</evidence>
<evidence type="ECO:0000259" key="4">
    <source>
        <dbReference type="Pfam" id="PF08545"/>
    </source>
</evidence>
<dbReference type="Gene3D" id="3.40.47.10">
    <property type="match status" value="1"/>
</dbReference>
<organism evidence="5 6">
    <name type="scientific">Amycolatopsis ultiminotia</name>
    <dbReference type="NCBI Taxonomy" id="543629"/>
    <lineage>
        <taxon>Bacteria</taxon>
        <taxon>Bacillati</taxon>
        <taxon>Actinomycetota</taxon>
        <taxon>Actinomycetes</taxon>
        <taxon>Pseudonocardiales</taxon>
        <taxon>Pseudonocardiaceae</taxon>
        <taxon>Amycolatopsis</taxon>
    </lineage>
</organism>
<feature type="domain" description="Beta-ketoacyl-[acyl-carrier-protein] synthase III C-terminal" evidence="3">
    <location>
        <begin position="246"/>
        <end position="334"/>
    </location>
</feature>
<dbReference type="EMBL" id="BAAAZN010000014">
    <property type="protein sequence ID" value="GAA3567205.1"/>
    <property type="molecule type" value="Genomic_DNA"/>
</dbReference>
<keyword evidence="6" id="KW-1185">Reference proteome</keyword>
<dbReference type="Pfam" id="PF08541">
    <property type="entry name" value="ACP_syn_III_C"/>
    <property type="match status" value="1"/>
</dbReference>
<dbReference type="NCBIfam" id="NF006829">
    <property type="entry name" value="PRK09352.1"/>
    <property type="match status" value="1"/>
</dbReference>
<gene>
    <name evidence="5" type="ORF">GCM10022222_58930</name>
</gene>
<evidence type="ECO:0000313" key="6">
    <source>
        <dbReference type="Proteomes" id="UP001500689"/>
    </source>
</evidence>
<comment type="caution">
    <text evidence="5">The sequence shown here is derived from an EMBL/GenBank/DDBJ whole genome shotgun (WGS) entry which is preliminary data.</text>
</comment>
<dbReference type="CDD" id="cd00830">
    <property type="entry name" value="KAS_III"/>
    <property type="match status" value="1"/>
</dbReference>
<dbReference type="RefSeq" id="WP_344865607.1">
    <property type="nucleotide sequence ID" value="NZ_BAAAZN010000014.1"/>
</dbReference>
<accession>A0ABP6XI12</accession>
<name>A0ABP6XI12_9PSEU</name>
<reference evidence="6" key="1">
    <citation type="journal article" date="2019" name="Int. J. Syst. Evol. Microbiol.">
        <title>The Global Catalogue of Microorganisms (GCM) 10K type strain sequencing project: providing services to taxonomists for standard genome sequencing and annotation.</title>
        <authorList>
            <consortium name="The Broad Institute Genomics Platform"/>
            <consortium name="The Broad Institute Genome Sequencing Center for Infectious Disease"/>
            <person name="Wu L."/>
            <person name="Ma J."/>
        </authorList>
    </citation>
    <scope>NUCLEOTIDE SEQUENCE [LARGE SCALE GENOMIC DNA]</scope>
    <source>
        <strain evidence="6">JCM 16898</strain>
    </source>
</reference>
<dbReference type="InterPro" id="IPR016039">
    <property type="entry name" value="Thiolase-like"/>
</dbReference>
<keyword evidence="1" id="KW-0808">Transferase</keyword>
<dbReference type="PANTHER" id="PTHR34069">
    <property type="entry name" value="3-OXOACYL-[ACYL-CARRIER-PROTEIN] SYNTHASE 3"/>
    <property type="match status" value="1"/>
</dbReference>